<dbReference type="PANTHER" id="PTHR10587:SF137">
    <property type="entry name" value="4-DEOXY-4-FORMAMIDO-L-ARABINOSE-PHOSPHOUNDECAPRENOL DEFORMYLASE ARND-RELATED"/>
    <property type="match status" value="1"/>
</dbReference>
<proteinExistence type="predicted"/>
<dbReference type="InterPro" id="IPR002509">
    <property type="entry name" value="NODB_dom"/>
</dbReference>
<dbReference type="GO" id="GO:0004099">
    <property type="term" value="F:chitin deacetylase activity"/>
    <property type="evidence" value="ECO:0007669"/>
    <property type="project" value="UniProtKB-ARBA"/>
</dbReference>
<dbReference type="InterPro" id="IPR050248">
    <property type="entry name" value="Polysacc_deacetylase_ArnD"/>
</dbReference>
<evidence type="ECO:0000313" key="2">
    <source>
        <dbReference type="EMBL" id="CAD8836165.1"/>
    </source>
</evidence>
<dbReference type="Pfam" id="PF01522">
    <property type="entry name" value="Polysacc_deac_1"/>
    <property type="match status" value="1"/>
</dbReference>
<organism evidence="2">
    <name type="scientific">Noctiluca scintillans</name>
    <name type="common">Sea sparkle</name>
    <name type="synonym">Red tide dinoflagellate</name>
    <dbReference type="NCBI Taxonomy" id="2966"/>
    <lineage>
        <taxon>Eukaryota</taxon>
        <taxon>Sar</taxon>
        <taxon>Alveolata</taxon>
        <taxon>Dinophyceae</taxon>
        <taxon>Noctilucales</taxon>
        <taxon>Noctilucaceae</taxon>
        <taxon>Noctiluca</taxon>
    </lineage>
</organism>
<dbReference type="SUPFAM" id="SSF88713">
    <property type="entry name" value="Glycoside hydrolase/deacetylase"/>
    <property type="match status" value="1"/>
</dbReference>
<dbReference type="EMBL" id="HBFQ01015129">
    <property type="protein sequence ID" value="CAD8836165.1"/>
    <property type="molecule type" value="Transcribed_RNA"/>
</dbReference>
<accession>A0A7S0ZXU6</accession>
<name>A0A7S0ZXU6_NOCSC</name>
<dbReference type="AlphaFoldDB" id="A0A7S0ZXU6"/>
<protein>
    <recommendedName>
        <fullName evidence="1">NodB homology domain-containing protein</fullName>
    </recommendedName>
</protein>
<feature type="domain" description="NodB homology" evidence="1">
    <location>
        <begin position="37"/>
        <end position="224"/>
    </location>
</feature>
<gene>
    <name evidence="2" type="ORF">NSCI0253_LOCUS10513</name>
</gene>
<dbReference type="Gene3D" id="3.20.20.370">
    <property type="entry name" value="Glycoside hydrolase/deacetylase"/>
    <property type="match status" value="1"/>
</dbReference>
<dbReference type="PANTHER" id="PTHR10587">
    <property type="entry name" value="GLYCOSYL TRANSFERASE-RELATED"/>
    <property type="match status" value="1"/>
</dbReference>
<sequence>MQWVWDVTSRVGLHPVTWLGAVYSDTVFRARGPGVQGTVALTIDDGICRHNIDRSLLEEVRAMLRERGATATFMLCSDYLSGHEGAMRQMIEEGHEFGNHCPKDWGGYASLASEEFEEQLLETQTAIEGIVGAEVKWFRAPQGKYTASMRKSCQKLGLRHALGDCYCDDYAITDSEWVAATLLRQVQSGSIIILHMPERGYREHVFRALALLLEGLERRNFRAVTLSSLMDLSDD</sequence>
<dbReference type="PROSITE" id="PS51677">
    <property type="entry name" value="NODB"/>
    <property type="match status" value="1"/>
</dbReference>
<dbReference type="GO" id="GO:0005975">
    <property type="term" value="P:carbohydrate metabolic process"/>
    <property type="evidence" value="ECO:0007669"/>
    <property type="project" value="InterPro"/>
</dbReference>
<dbReference type="InterPro" id="IPR011330">
    <property type="entry name" value="Glyco_hydro/deAcase_b/a-brl"/>
</dbReference>
<reference evidence="2" key="1">
    <citation type="submission" date="2021-01" db="EMBL/GenBank/DDBJ databases">
        <authorList>
            <person name="Corre E."/>
            <person name="Pelletier E."/>
            <person name="Niang G."/>
            <person name="Scheremetjew M."/>
            <person name="Finn R."/>
            <person name="Kale V."/>
            <person name="Holt S."/>
            <person name="Cochrane G."/>
            <person name="Meng A."/>
            <person name="Brown T."/>
            <person name="Cohen L."/>
        </authorList>
    </citation>
    <scope>NUCLEOTIDE SEQUENCE</scope>
</reference>
<evidence type="ECO:0000259" key="1">
    <source>
        <dbReference type="PROSITE" id="PS51677"/>
    </source>
</evidence>